<feature type="domain" description="FAD dependent oxidoreductase" evidence="9">
    <location>
        <begin position="2"/>
        <end position="340"/>
    </location>
</feature>
<keyword evidence="3" id="KW-0285">Flavoprotein</keyword>
<keyword evidence="4" id="KW-0274">FAD</keyword>
<dbReference type="PANTHER" id="PTHR11530">
    <property type="entry name" value="D-AMINO ACID OXIDASE"/>
    <property type="match status" value="1"/>
</dbReference>
<keyword evidence="5" id="KW-0560">Oxidoreductase</keyword>
<evidence type="ECO:0000256" key="4">
    <source>
        <dbReference type="ARBA" id="ARBA00022827"/>
    </source>
</evidence>
<name>A0ABV7WUH9_9GAMM</name>
<protein>
    <recommendedName>
        <fullName evidence="7">D-amino-acid oxidase</fullName>
        <ecNumber evidence="6">1.4.3.3</ecNumber>
    </recommendedName>
</protein>
<dbReference type="Proteomes" id="UP001595710">
    <property type="component" value="Unassembled WGS sequence"/>
</dbReference>
<comment type="caution">
    <text evidence="10">The sequence shown here is derived from an EMBL/GenBank/DDBJ whole genome shotgun (WGS) entry which is preliminary data.</text>
</comment>
<dbReference type="PANTHER" id="PTHR11530:SF11">
    <property type="entry name" value="D-ASPARTATE OXIDASE"/>
    <property type="match status" value="1"/>
</dbReference>
<reference evidence="11" key="1">
    <citation type="journal article" date="2019" name="Int. J. Syst. Evol. Microbiol.">
        <title>The Global Catalogue of Microorganisms (GCM) 10K type strain sequencing project: providing services to taxonomists for standard genome sequencing and annotation.</title>
        <authorList>
            <consortium name="The Broad Institute Genomics Platform"/>
            <consortium name="The Broad Institute Genome Sequencing Center for Infectious Disease"/>
            <person name="Wu L."/>
            <person name="Ma J."/>
        </authorList>
    </citation>
    <scope>NUCLEOTIDE SEQUENCE [LARGE SCALE GENOMIC DNA]</scope>
    <source>
        <strain evidence="11">CECT 8288</strain>
    </source>
</reference>
<dbReference type="Pfam" id="PF01266">
    <property type="entry name" value="DAO"/>
    <property type="match status" value="1"/>
</dbReference>
<dbReference type="InterPro" id="IPR036188">
    <property type="entry name" value="FAD/NAD-bd_sf"/>
</dbReference>
<evidence type="ECO:0000256" key="7">
    <source>
        <dbReference type="ARBA" id="ARBA00039751"/>
    </source>
</evidence>
<sequence length="349" mass="38408">MKVAVIGAGVVGRLTALSLLNQGTQVSLFEKSELTSNHNAAFVSAGMISPISESAHAHPEVVDLGFKSLSLWPKILQRMAEYDPLGRDVYFRDDGSLVVASAHEQPGLQQFHYDIKSKLATRDVDIKPLTNAQINDIEPDIKNSHSAFLLQPEAQLCNRSFLTASTRVLLEECHSISQQQLTVSKIKKLQDSFDYVVDCRGEGAIDKETIQQDIGPLRGVRGEVIRVHCPDVSLNRFIRVIHPRHPIYIVPKPNSTFVVGATEVESKSTHPITVRSTLELLNTLYSINPAFAEATILESHVGVRAAYLDNAPSVLKKGNLISANGLYRHGWLTGPAISQKIVNHIQESN</sequence>
<evidence type="ECO:0000259" key="9">
    <source>
        <dbReference type="Pfam" id="PF01266"/>
    </source>
</evidence>
<evidence type="ECO:0000313" key="11">
    <source>
        <dbReference type="Proteomes" id="UP001595710"/>
    </source>
</evidence>
<evidence type="ECO:0000313" key="10">
    <source>
        <dbReference type="EMBL" id="MFC3702637.1"/>
    </source>
</evidence>
<accession>A0ABV7WUH9</accession>
<evidence type="ECO:0000256" key="8">
    <source>
        <dbReference type="ARBA" id="ARBA00049547"/>
    </source>
</evidence>
<dbReference type="InterPro" id="IPR006076">
    <property type="entry name" value="FAD-dep_OxRdtase"/>
</dbReference>
<dbReference type="SUPFAM" id="SSF51971">
    <property type="entry name" value="Nucleotide-binding domain"/>
    <property type="match status" value="1"/>
</dbReference>
<keyword evidence="11" id="KW-1185">Reference proteome</keyword>
<dbReference type="Gene3D" id="3.50.50.60">
    <property type="entry name" value="FAD/NAD(P)-binding domain"/>
    <property type="match status" value="1"/>
</dbReference>
<evidence type="ECO:0000256" key="2">
    <source>
        <dbReference type="ARBA" id="ARBA00006730"/>
    </source>
</evidence>
<comment type="catalytic activity">
    <reaction evidence="8">
        <text>a D-alpha-amino acid + O2 + H2O = a 2-oxocarboxylate + H2O2 + NH4(+)</text>
        <dbReference type="Rhea" id="RHEA:21816"/>
        <dbReference type="ChEBI" id="CHEBI:15377"/>
        <dbReference type="ChEBI" id="CHEBI:15379"/>
        <dbReference type="ChEBI" id="CHEBI:16240"/>
        <dbReference type="ChEBI" id="CHEBI:28938"/>
        <dbReference type="ChEBI" id="CHEBI:35179"/>
        <dbReference type="ChEBI" id="CHEBI:59871"/>
        <dbReference type="EC" id="1.4.3.3"/>
    </reaction>
    <physiologicalReaction direction="left-to-right" evidence="8">
        <dbReference type="Rhea" id="RHEA:21817"/>
    </physiologicalReaction>
</comment>
<evidence type="ECO:0000256" key="1">
    <source>
        <dbReference type="ARBA" id="ARBA00001974"/>
    </source>
</evidence>
<proteinExistence type="inferred from homology"/>
<dbReference type="Gene3D" id="3.30.9.10">
    <property type="entry name" value="D-Amino Acid Oxidase, subunit A, domain 2"/>
    <property type="match status" value="1"/>
</dbReference>
<organism evidence="10 11">
    <name type="scientific">Reinekea marina</name>
    <dbReference type="NCBI Taxonomy" id="1310421"/>
    <lineage>
        <taxon>Bacteria</taxon>
        <taxon>Pseudomonadati</taxon>
        <taxon>Pseudomonadota</taxon>
        <taxon>Gammaproteobacteria</taxon>
        <taxon>Oceanospirillales</taxon>
        <taxon>Saccharospirillaceae</taxon>
        <taxon>Reinekea</taxon>
    </lineage>
</organism>
<evidence type="ECO:0000256" key="5">
    <source>
        <dbReference type="ARBA" id="ARBA00023002"/>
    </source>
</evidence>
<comment type="similarity">
    <text evidence="2">Belongs to the DAMOX/DASOX family.</text>
</comment>
<evidence type="ECO:0000256" key="6">
    <source>
        <dbReference type="ARBA" id="ARBA00039101"/>
    </source>
</evidence>
<dbReference type="EMBL" id="JBHRYN010000014">
    <property type="protein sequence ID" value="MFC3702637.1"/>
    <property type="molecule type" value="Genomic_DNA"/>
</dbReference>
<dbReference type="SUPFAM" id="SSF54373">
    <property type="entry name" value="FAD-linked reductases, C-terminal domain"/>
    <property type="match status" value="1"/>
</dbReference>
<gene>
    <name evidence="10" type="ORF">ACFOND_13415</name>
</gene>
<dbReference type="RefSeq" id="WP_290282282.1">
    <property type="nucleotide sequence ID" value="NZ_JAUFQI010000001.1"/>
</dbReference>
<evidence type="ECO:0000256" key="3">
    <source>
        <dbReference type="ARBA" id="ARBA00022630"/>
    </source>
</evidence>
<dbReference type="EC" id="1.4.3.3" evidence="6"/>
<dbReference type="InterPro" id="IPR023209">
    <property type="entry name" value="DAO"/>
</dbReference>
<comment type="cofactor">
    <cofactor evidence="1">
        <name>FAD</name>
        <dbReference type="ChEBI" id="CHEBI:57692"/>
    </cofactor>
</comment>